<reference evidence="2 3" key="1">
    <citation type="journal article" date="2019" name="Sci. Rep.">
        <title>Orb-weaving spider Araneus ventricosus genome elucidates the spidroin gene catalogue.</title>
        <authorList>
            <person name="Kono N."/>
            <person name="Nakamura H."/>
            <person name="Ohtoshi R."/>
            <person name="Moran D.A.P."/>
            <person name="Shinohara A."/>
            <person name="Yoshida Y."/>
            <person name="Fujiwara M."/>
            <person name="Mori M."/>
            <person name="Tomita M."/>
            <person name="Arakawa K."/>
        </authorList>
    </citation>
    <scope>NUCLEOTIDE SEQUENCE [LARGE SCALE GENOMIC DNA]</scope>
</reference>
<dbReference type="OrthoDB" id="9971063at2759"/>
<accession>A0A4Y2MBQ0</accession>
<sequence length="100" mass="11488">MEELAAETSTGNRSAREARRITGIPESSTRRILHGIVNLYPYKIQALHQLLPADFDEKQNFATWALAQMERDPQWLLNVLWTDEGHFSLHGDVNTQNSRI</sequence>
<dbReference type="EMBL" id="BGPR01006953">
    <property type="protein sequence ID" value="GBN23107.1"/>
    <property type="molecule type" value="Genomic_DNA"/>
</dbReference>
<evidence type="ECO:0000256" key="1">
    <source>
        <dbReference type="SAM" id="MobiDB-lite"/>
    </source>
</evidence>
<comment type="caution">
    <text evidence="2">The sequence shown here is derived from an EMBL/GenBank/DDBJ whole genome shotgun (WGS) entry which is preliminary data.</text>
</comment>
<dbReference type="AlphaFoldDB" id="A0A4Y2MBQ0"/>
<evidence type="ECO:0000313" key="3">
    <source>
        <dbReference type="Proteomes" id="UP000499080"/>
    </source>
</evidence>
<dbReference type="Proteomes" id="UP000499080">
    <property type="component" value="Unassembled WGS sequence"/>
</dbReference>
<protein>
    <submittedName>
        <fullName evidence="2">Uncharacterized protein</fullName>
    </submittedName>
</protein>
<keyword evidence="3" id="KW-1185">Reference proteome</keyword>
<dbReference type="PANTHER" id="PTHR47326:SF1">
    <property type="entry name" value="HTH PSQ-TYPE DOMAIN-CONTAINING PROTEIN"/>
    <property type="match status" value="1"/>
</dbReference>
<proteinExistence type="predicted"/>
<organism evidence="2 3">
    <name type="scientific">Araneus ventricosus</name>
    <name type="common">Orbweaver spider</name>
    <name type="synonym">Epeira ventricosa</name>
    <dbReference type="NCBI Taxonomy" id="182803"/>
    <lineage>
        <taxon>Eukaryota</taxon>
        <taxon>Metazoa</taxon>
        <taxon>Ecdysozoa</taxon>
        <taxon>Arthropoda</taxon>
        <taxon>Chelicerata</taxon>
        <taxon>Arachnida</taxon>
        <taxon>Araneae</taxon>
        <taxon>Araneomorphae</taxon>
        <taxon>Entelegynae</taxon>
        <taxon>Araneoidea</taxon>
        <taxon>Araneidae</taxon>
        <taxon>Araneus</taxon>
    </lineage>
</organism>
<dbReference type="PANTHER" id="PTHR47326">
    <property type="entry name" value="TRANSPOSABLE ELEMENT TC3 TRANSPOSASE-LIKE PROTEIN"/>
    <property type="match status" value="1"/>
</dbReference>
<feature type="region of interest" description="Disordered" evidence="1">
    <location>
        <begin position="1"/>
        <end position="21"/>
    </location>
</feature>
<evidence type="ECO:0000313" key="2">
    <source>
        <dbReference type="EMBL" id="GBN23107.1"/>
    </source>
</evidence>
<name>A0A4Y2MBQ0_ARAVE</name>
<gene>
    <name evidence="2" type="ORF">AVEN_232588_1</name>
</gene>